<proteinExistence type="predicted"/>
<dbReference type="RefSeq" id="WP_359658397.1">
    <property type="nucleotide sequence ID" value="NZ_JBEXZO010000001.1"/>
</dbReference>
<keyword evidence="3" id="KW-1185">Reference proteome</keyword>
<feature type="domain" description="LysM" evidence="1">
    <location>
        <begin position="62"/>
        <end position="106"/>
    </location>
</feature>
<gene>
    <name evidence="2" type="ORF">ABZ508_25190</name>
</gene>
<evidence type="ECO:0000313" key="3">
    <source>
        <dbReference type="Proteomes" id="UP001550378"/>
    </source>
</evidence>
<dbReference type="Pfam" id="PF01476">
    <property type="entry name" value="LysM"/>
    <property type="match status" value="2"/>
</dbReference>
<dbReference type="SUPFAM" id="SSF54106">
    <property type="entry name" value="LysM domain"/>
    <property type="match status" value="2"/>
</dbReference>
<dbReference type="PROSITE" id="PS51782">
    <property type="entry name" value="LYSM"/>
    <property type="match status" value="2"/>
</dbReference>
<dbReference type="Proteomes" id="UP001550378">
    <property type="component" value="Unassembled WGS sequence"/>
</dbReference>
<dbReference type="PANTHER" id="PTHR33734:SF22">
    <property type="entry name" value="MEMBRANE-BOUND LYTIC MUREIN TRANSGLYCOSYLASE D"/>
    <property type="match status" value="1"/>
</dbReference>
<dbReference type="InterPro" id="IPR036779">
    <property type="entry name" value="LysM_dom_sf"/>
</dbReference>
<dbReference type="SMART" id="SM00257">
    <property type="entry name" value="LysM"/>
    <property type="match status" value="2"/>
</dbReference>
<dbReference type="CDD" id="cd00118">
    <property type="entry name" value="LysM"/>
    <property type="match status" value="2"/>
</dbReference>
<organism evidence="2 3">
    <name type="scientific">Streptomyces lavendulocolor</name>
    <dbReference type="NCBI Taxonomy" id="67316"/>
    <lineage>
        <taxon>Bacteria</taxon>
        <taxon>Bacillati</taxon>
        <taxon>Actinomycetota</taxon>
        <taxon>Actinomycetes</taxon>
        <taxon>Kitasatosporales</taxon>
        <taxon>Streptomycetaceae</taxon>
        <taxon>Streptomyces</taxon>
    </lineage>
</organism>
<comment type="caution">
    <text evidence="2">The sequence shown here is derived from an EMBL/GenBank/DDBJ whole genome shotgun (WGS) entry which is preliminary data.</text>
</comment>
<evidence type="ECO:0000313" key="2">
    <source>
        <dbReference type="EMBL" id="MEU0710663.1"/>
    </source>
</evidence>
<evidence type="ECO:0000259" key="1">
    <source>
        <dbReference type="PROSITE" id="PS51782"/>
    </source>
</evidence>
<accession>A0ABV2WBE5</accession>
<feature type="domain" description="LysM" evidence="1">
    <location>
        <begin position="9"/>
        <end position="53"/>
    </location>
</feature>
<dbReference type="InterPro" id="IPR018392">
    <property type="entry name" value="LysM"/>
</dbReference>
<sequence>MTAQETNVTLYTVKTGDTLTSIAATFGTTVAQLVHWNGIPDPDVIKIGQRLVVAKADAPQETFYTVRPGDTLTAIAARYGTTVERLVKWNRISDPDVIKVGQRLVVARSELVSSV</sequence>
<name>A0ABV2WBE5_9ACTN</name>
<dbReference type="PANTHER" id="PTHR33734">
    <property type="entry name" value="LYSM DOMAIN-CONTAINING GPI-ANCHORED PROTEIN 2"/>
    <property type="match status" value="1"/>
</dbReference>
<dbReference type="EMBL" id="JBEXZR010000027">
    <property type="protein sequence ID" value="MEU0710663.1"/>
    <property type="molecule type" value="Genomic_DNA"/>
</dbReference>
<protein>
    <submittedName>
        <fullName evidence="2">LysM peptidoglycan-binding domain-containing protein</fullName>
    </submittedName>
</protein>
<reference evidence="2 3" key="1">
    <citation type="submission" date="2024-06" db="EMBL/GenBank/DDBJ databases">
        <title>The Natural Products Discovery Center: Release of the First 8490 Sequenced Strains for Exploring Actinobacteria Biosynthetic Diversity.</title>
        <authorList>
            <person name="Kalkreuter E."/>
            <person name="Kautsar S.A."/>
            <person name="Yang D."/>
            <person name="Bader C.D."/>
            <person name="Teijaro C.N."/>
            <person name="Fluegel L."/>
            <person name="Davis C.M."/>
            <person name="Simpson J.R."/>
            <person name="Lauterbach L."/>
            <person name="Steele A.D."/>
            <person name="Gui C."/>
            <person name="Meng S."/>
            <person name="Li G."/>
            <person name="Viehrig K."/>
            <person name="Ye F."/>
            <person name="Su P."/>
            <person name="Kiefer A.F."/>
            <person name="Nichols A."/>
            <person name="Cepeda A.J."/>
            <person name="Yan W."/>
            <person name="Fan B."/>
            <person name="Jiang Y."/>
            <person name="Adhikari A."/>
            <person name="Zheng C.-J."/>
            <person name="Schuster L."/>
            <person name="Cowan T.M."/>
            <person name="Smanski M.J."/>
            <person name="Chevrette M.G."/>
            <person name="De Carvalho L.P.S."/>
            <person name="Shen B."/>
        </authorList>
    </citation>
    <scope>NUCLEOTIDE SEQUENCE [LARGE SCALE GENOMIC DNA]</scope>
    <source>
        <strain evidence="2 3">NPDC006337</strain>
    </source>
</reference>
<dbReference type="Gene3D" id="3.10.350.10">
    <property type="entry name" value="LysM domain"/>
    <property type="match status" value="2"/>
</dbReference>